<keyword evidence="2" id="KW-1185">Reference proteome</keyword>
<reference evidence="1 2" key="1">
    <citation type="submission" date="2020-07" db="EMBL/GenBank/DDBJ databases">
        <title>Spirosoma foliorum sp. nov., isolated from the leaves on the Nejang mountain Korea, Republic of.</title>
        <authorList>
            <person name="Ho H."/>
            <person name="Lee Y.-J."/>
            <person name="Nurcahyanto D.-A."/>
            <person name="Kim S.-G."/>
        </authorList>
    </citation>
    <scope>NUCLEOTIDE SEQUENCE [LARGE SCALE GENOMIC DNA]</scope>
    <source>
        <strain evidence="1 2">PL0136</strain>
    </source>
</reference>
<evidence type="ECO:0000313" key="2">
    <source>
        <dbReference type="Proteomes" id="UP000515369"/>
    </source>
</evidence>
<organism evidence="1 2">
    <name type="scientific">Spirosoma foliorum</name>
    <dbReference type="NCBI Taxonomy" id="2710596"/>
    <lineage>
        <taxon>Bacteria</taxon>
        <taxon>Pseudomonadati</taxon>
        <taxon>Bacteroidota</taxon>
        <taxon>Cytophagia</taxon>
        <taxon>Cytophagales</taxon>
        <taxon>Cytophagaceae</taxon>
        <taxon>Spirosoma</taxon>
    </lineage>
</organism>
<gene>
    <name evidence="1" type="ORF">H3H32_12675</name>
</gene>
<dbReference type="Proteomes" id="UP000515369">
    <property type="component" value="Chromosome"/>
</dbReference>
<dbReference type="EMBL" id="CP059732">
    <property type="protein sequence ID" value="QMW05674.1"/>
    <property type="molecule type" value="Genomic_DNA"/>
</dbReference>
<sequence length="50" mass="5589">MPSAESVQLGDNLGNVRMYGKGNSINRYSQAHLYQKKDETHQTTDAEMSS</sequence>
<dbReference type="AlphaFoldDB" id="A0A7G5H3I2"/>
<accession>A0A7G5H3I2</accession>
<dbReference type="KEGG" id="sfol:H3H32_12675"/>
<name>A0A7G5H3I2_9BACT</name>
<protein>
    <submittedName>
        <fullName evidence="1">Uncharacterized protein</fullName>
    </submittedName>
</protein>
<evidence type="ECO:0000313" key="1">
    <source>
        <dbReference type="EMBL" id="QMW05674.1"/>
    </source>
</evidence>
<dbReference type="RefSeq" id="WP_182463055.1">
    <property type="nucleotide sequence ID" value="NZ_CP059732.1"/>
</dbReference>
<proteinExistence type="predicted"/>